<dbReference type="NCBIfam" id="TIGR00847">
    <property type="entry name" value="ccoS"/>
    <property type="match status" value="1"/>
</dbReference>
<dbReference type="AlphaFoldDB" id="A0A1N6RHE7"/>
<evidence type="ECO:0000313" key="1">
    <source>
        <dbReference type="EMBL" id="SIQ28142.1"/>
    </source>
</evidence>
<dbReference type="Proteomes" id="UP000241788">
    <property type="component" value="Unassembled WGS sequence"/>
</dbReference>
<dbReference type="PANTHER" id="PTHR41532">
    <property type="entry name" value="FIXS PROTEIN"/>
    <property type="match status" value="1"/>
</dbReference>
<sequence>MNILLALIPISLILLGIAVSAFIWAVRRGQFDDLDTPALDILHDDPNEPHAPSENHADAD</sequence>
<dbReference type="Pfam" id="PF03597">
    <property type="entry name" value="FixS"/>
    <property type="match status" value="1"/>
</dbReference>
<organism evidence="1 2">
    <name type="scientific">Solilutibacter tolerans</name>
    <dbReference type="NCBI Taxonomy" id="1604334"/>
    <lineage>
        <taxon>Bacteria</taxon>
        <taxon>Pseudomonadati</taxon>
        <taxon>Pseudomonadota</taxon>
        <taxon>Gammaproteobacteria</taxon>
        <taxon>Lysobacterales</taxon>
        <taxon>Lysobacteraceae</taxon>
        <taxon>Solilutibacter</taxon>
    </lineage>
</organism>
<gene>
    <name evidence="1" type="ORF">SAMN05421546_1003</name>
</gene>
<dbReference type="OrthoDB" id="9802763at2"/>
<dbReference type="RefSeq" id="WP_076585876.1">
    <property type="nucleotide sequence ID" value="NZ_FTLW01000002.1"/>
</dbReference>
<protein>
    <submittedName>
        <fullName evidence="1">Cytochrome oxidase maturation protein, cbb3-type</fullName>
    </submittedName>
</protein>
<dbReference type="EMBL" id="FTLW01000002">
    <property type="protein sequence ID" value="SIQ28142.1"/>
    <property type="molecule type" value="Genomic_DNA"/>
</dbReference>
<dbReference type="STRING" id="1604334.SAMN05421546_1003"/>
<proteinExistence type="predicted"/>
<keyword evidence="2" id="KW-1185">Reference proteome</keyword>
<evidence type="ECO:0000313" key="2">
    <source>
        <dbReference type="Proteomes" id="UP000241788"/>
    </source>
</evidence>
<dbReference type="PANTHER" id="PTHR41532:SF1">
    <property type="entry name" value="FIXS PROTEIN"/>
    <property type="match status" value="1"/>
</dbReference>
<accession>A0A1N6RHE7</accession>
<name>A0A1N6RHE7_9GAMM</name>
<reference evidence="2" key="1">
    <citation type="submission" date="2017-01" db="EMBL/GenBank/DDBJ databases">
        <authorList>
            <person name="Varghese N."/>
            <person name="Submissions S."/>
        </authorList>
    </citation>
    <scope>NUCLEOTIDE SEQUENCE [LARGE SCALE GENOMIC DNA]</scope>
    <source>
        <strain evidence="2">UM1</strain>
    </source>
</reference>
<dbReference type="InterPro" id="IPR004714">
    <property type="entry name" value="Cyt_oxidase_maturation_cbb3"/>
</dbReference>